<name>Q7U7V1_PARMW</name>
<feature type="region of interest" description="Disordered" evidence="1">
    <location>
        <begin position="128"/>
        <end position="166"/>
    </location>
</feature>
<organism evidence="2 3">
    <name type="scientific">Parasynechococcus marenigrum (strain WH8102)</name>
    <dbReference type="NCBI Taxonomy" id="84588"/>
    <lineage>
        <taxon>Bacteria</taxon>
        <taxon>Bacillati</taxon>
        <taxon>Cyanobacteriota</taxon>
        <taxon>Cyanophyceae</taxon>
        <taxon>Synechococcales</taxon>
        <taxon>Prochlorococcaceae</taxon>
        <taxon>Parasynechococcus</taxon>
        <taxon>Parasynechococcus marenigrum</taxon>
    </lineage>
</organism>
<proteinExistence type="predicted"/>
<feature type="compositionally biased region" description="Basic and acidic residues" evidence="1">
    <location>
        <begin position="141"/>
        <end position="166"/>
    </location>
</feature>
<dbReference type="Proteomes" id="UP000001422">
    <property type="component" value="Chromosome"/>
</dbReference>
<dbReference type="HOGENOM" id="CLU_1601871_0_0_3"/>
<sequence length="166" mass="18397">MPQVRILSPRLPRDARSQLAVQPPETGGFFVCTGSWAPVQSQHGVRSVTTTRSGVDESMQNGIVPITRPRASHGAFLCPRSGVDAWVIAPGIGPVTPRHICSQPWSPIDWPRAGSCWWGLRHPSHTEAWPDNTSGRSLRRTTPESRETQHARVKRSLRECDASVRH</sequence>
<dbReference type="EMBL" id="BX569691">
    <property type="protein sequence ID" value="CAE07394.1"/>
    <property type="molecule type" value="Genomic_DNA"/>
</dbReference>
<keyword evidence="3" id="KW-1185">Reference proteome</keyword>
<dbReference type="KEGG" id="syw:SYNW0879"/>
<evidence type="ECO:0000313" key="2">
    <source>
        <dbReference type="EMBL" id="CAE07394.1"/>
    </source>
</evidence>
<accession>Q7U7V1</accession>
<dbReference type="AlphaFoldDB" id="Q7U7V1"/>
<evidence type="ECO:0000256" key="1">
    <source>
        <dbReference type="SAM" id="MobiDB-lite"/>
    </source>
</evidence>
<gene>
    <name evidence="2" type="ordered locus">SYNW0879</name>
</gene>
<evidence type="ECO:0000313" key="3">
    <source>
        <dbReference type="Proteomes" id="UP000001422"/>
    </source>
</evidence>
<protein>
    <submittedName>
        <fullName evidence="2">Uncharacterized protein</fullName>
    </submittedName>
</protein>
<reference evidence="2 3" key="1">
    <citation type="journal article" date="2003" name="Nature">
        <title>The genome of a motile marine Synechococcus.</title>
        <authorList>
            <person name="Palenik B."/>
            <person name="Brahamsha B."/>
            <person name="Larimer F."/>
            <person name="Land M."/>
            <person name="Hauser L."/>
            <person name="Chain P."/>
            <person name="Lamerdin J."/>
            <person name="Regala W."/>
            <person name="Allen E.A."/>
            <person name="McCarren J."/>
            <person name="Paulsen I."/>
            <person name="Dufresne A."/>
            <person name="Partensky F."/>
            <person name="Webb E."/>
            <person name="Waterbury J."/>
        </authorList>
    </citation>
    <scope>NUCLEOTIDE SEQUENCE [LARGE SCALE GENOMIC DNA]</scope>
    <source>
        <strain evidence="2 3">WH8102</strain>
    </source>
</reference>
<dbReference type="STRING" id="84588.SYNW0879"/>